<dbReference type="InterPro" id="IPR001633">
    <property type="entry name" value="EAL_dom"/>
</dbReference>
<dbReference type="EMBL" id="JBHRTQ010000009">
    <property type="protein sequence ID" value="MFC3174752.1"/>
    <property type="molecule type" value="Genomic_DNA"/>
</dbReference>
<evidence type="ECO:0000313" key="3">
    <source>
        <dbReference type="Proteomes" id="UP001595604"/>
    </source>
</evidence>
<gene>
    <name evidence="2" type="ORF">ACFOD9_10855</name>
</gene>
<dbReference type="SMART" id="SM00052">
    <property type="entry name" value="EAL"/>
    <property type="match status" value="1"/>
</dbReference>
<dbReference type="SUPFAM" id="SSF55073">
    <property type="entry name" value="Nucleotide cyclase"/>
    <property type="match status" value="1"/>
</dbReference>
<dbReference type="SUPFAM" id="SSF141868">
    <property type="entry name" value="EAL domain-like"/>
    <property type="match status" value="1"/>
</dbReference>
<dbReference type="Pfam" id="PF00563">
    <property type="entry name" value="EAL"/>
    <property type="match status" value="1"/>
</dbReference>
<dbReference type="InterPro" id="IPR035919">
    <property type="entry name" value="EAL_sf"/>
</dbReference>
<accession>A0ABV7IS00</accession>
<dbReference type="Proteomes" id="UP001595604">
    <property type="component" value="Unassembled WGS sequence"/>
</dbReference>
<dbReference type="InterPro" id="IPR043128">
    <property type="entry name" value="Rev_trsase/Diguanyl_cyclase"/>
</dbReference>
<dbReference type="InterPro" id="IPR029787">
    <property type="entry name" value="Nucleotide_cyclase"/>
</dbReference>
<dbReference type="InterPro" id="IPR000160">
    <property type="entry name" value="GGDEF_dom"/>
</dbReference>
<name>A0ABV7IS00_9SPHN</name>
<evidence type="ECO:0000259" key="1">
    <source>
        <dbReference type="PROSITE" id="PS50883"/>
    </source>
</evidence>
<dbReference type="RefSeq" id="WP_379510135.1">
    <property type="nucleotide sequence ID" value="NZ_JBHRTQ010000009.1"/>
</dbReference>
<dbReference type="CDD" id="cd01948">
    <property type="entry name" value="EAL"/>
    <property type="match status" value="1"/>
</dbReference>
<feature type="domain" description="EAL" evidence="1">
    <location>
        <begin position="181"/>
        <end position="434"/>
    </location>
</feature>
<dbReference type="InterPro" id="IPR050706">
    <property type="entry name" value="Cyclic-di-GMP_PDE-like"/>
</dbReference>
<evidence type="ECO:0000313" key="2">
    <source>
        <dbReference type="EMBL" id="MFC3174752.1"/>
    </source>
</evidence>
<reference evidence="3" key="1">
    <citation type="journal article" date="2019" name="Int. J. Syst. Evol. Microbiol.">
        <title>The Global Catalogue of Microorganisms (GCM) 10K type strain sequencing project: providing services to taxonomists for standard genome sequencing and annotation.</title>
        <authorList>
            <consortium name="The Broad Institute Genomics Platform"/>
            <consortium name="The Broad Institute Genome Sequencing Center for Infectious Disease"/>
            <person name="Wu L."/>
            <person name="Ma J."/>
        </authorList>
    </citation>
    <scope>NUCLEOTIDE SEQUENCE [LARGE SCALE GENOMIC DNA]</scope>
    <source>
        <strain evidence="3">KCTC 42984</strain>
    </source>
</reference>
<dbReference type="Gene3D" id="3.20.20.450">
    <property type="entry name" value="EAL domain"/>
    <property type="match status" value="1"/>
</dbReference>
<organism evidence="2 3">
    <name type="scientific">Novosphingobium bradum</name>
    <dbReference type="NCBI Taxonomy" id="1737444"/>
    <lineage>
        <taxon>Bacteria</taxon>
        <taxon>Pseudomonadati</taxon>
        <taxon>Pseudomonadota</taxon>
        <taxon>Alphaproteobacteria</taxon>
        <taxon>Sphingomonadales</taxon>
        <taxon>Sphingomonadaceae</taxon>
        <taxon>Novosphingobium</taxon>
    </lineage>
</organism>
<comment type="caution">
    <text evidence="2">The sequence shown here is derived from an EMBL/GenBank/DDBJ whole genome shotgun (WGS) entry which is preliminary data.</text>
</comment>
<keyword evidence="3" id="KW-1185">Reference proteome</keyword>
<dbReference type="PANTHER" id="PTHR33121">
    <property type="entry name" value="CYCLIC DI-GMP PHOSPHODIESTERASE PDEF"/>
    <property type="match status" value="1"/>
</dbReference>
<dbReference type="PROSITE" id="PS50883">
    <property type="entry name" value="EAL"/>
    <property type="match status" value="1"/>
</dbReference>
<dbReference type="PANTHER" id="PTHR33121:SF79">
    <property type="entry name" value="CYCLIC DI-GMP PHOSPHODIESTERASE PDED-RELATED"/>
    <property type="match status" value="1"/>
</dbReference>
<dbReference type="SMART" id="SM00267">
    <property type="entry name" value="GGDEF"/>
    <property type="match status" value="1"/>
</dbReference>
<sequence length="434" mass="45583">MPRTRTDHPADERDALTGLPGLAEARRRLDAWPGQTPAHGLLLSLPRLPAINLAHGTKAGDALLAETAQRLAHFAAAEFEGPWFAARAGGSTFLLLAGEPLSRERWEMLAHGLAERIGGPLPGASAAVRAGPRIALVRALPGEQADSLIDRLVQALGLLDKRAGRALVWADGTSVRTGIAGPALEVELAGAVERGEIEVLFQPQYALVQGGAQTSALTGAEALARWNHPRLGRIGAAALFALAERADLVLPLSAAIARAALAEAAAWPASLRLSLNVTSSDIAAPAWPERLLAQVAASRFPPDRLTLEVTEEALIADVAAAAGTLGRLAATGIRLALDDFGAGFCNFRYLKLLPLHYLKLDRSLMDGVAEDGRDRAVLRGLVAMARALDLEVVAEGIEDAAQEQVAAAEGCATMQGFLRGRPMSAEAFLALAKH</sequence>
<dbReference type="Gene3D" id="3.30.70.270">
    <property type="match status" value="1"/>
</dbReference>
<proteinExistence type="predicted"/>
<protein>
    <submittedName>
        <fullName evidence="2">Bifunctional diguanylate cyclase/phosphodiesterase</fullName>
    </submittedName>
</protein>